<name>A0A9P4TR64_9PLEO</name>
<comment type="caution">
    <text evidence="2">The sequence shown here is derived from an EMBL/GenBank/DDBJ whole genome shotgun (WGS) entry which is preliminary data.</text>
</comment>
<dbReference type="EMBL" id="ML986578">
    <property type="protein sequence ID" value="KAF2271206.1"/>
    <property type="molecule type" value="Genomic_DNA"/>
</dbReference>
<evidence type="ECO:0000313" key="3">
    <source>
        <dbReference type="Proteomes" id="UP000800093"/>
    </source>
</evidence>
<feature type="compositionally biased region" description="Basic and acidic residues" evidence="1">
    <location>
        <begin position="102"/>
        <end position="130"/>
    </location>
</feature>
<dbReference type="Proteomes" id="UP000800093">
    <property type="component" value="Unassembled WGS sequence"/>
</dbReference>
<feature type="region of interest" description="Disordered" evidence="1">
    <location>
        <begin position="76"/>
        <end position="253"/>
    </location>
</feature>
<keyword evidence="3" id="KW-1185">Reference proteome</keyword>
<organism evidence="2 3">
    <name type="scientific">Lojkania enalia</name>
    <dbReference type="NCBI Taxonomy" id="147567"/>
    <lineage>
        <taxon>Eukaryota</taxon>
        <taxon>Fungi</taxon>
        <taxon>Dikarya</taxon>
        <taxon>Ascomycota</taxon>
        <taxon>Pezizomycotina</taxon>
        <taxon>Dothideomycetes</taxon>
        <taxon>Pleosporomycetidae</taxon>
        <taxon>Pleosporales</taxon>
        <taxon>Pleosporales incertae sedis</taxon>
        <taxon>Lojkania</taxon>
    </lineage>
</organism>
<feature type="compositionally biased region" description="Basic and acidic residues" evidence="1">
    <location>
        <begin position="76"/>
        <end position="93"/>
    </location>
</feature>
<accession>A0A9P4TR64</accession>
<dbReference type="OrthoDB" id="2431475at2759"/>
<feature type="compositionally biased region" description="Basic and acidic residues" evidence="1">
    <location>
        <begin position="140"/>
        <end position="171"/>
    </location>
</feature>
<sequence length="397" mass="46976">MAGNNIDDDEYVANLLKQDAKNSAKHYEMVGLSAFMPQRPTSRAPKPNTQFLRHIIRETDHHNAALLAKEAEESRARLKKMDRGNEKSRRDVGRLTPPDLSYEERRYLKRSALDHHRENGTDTEREERSRDKWHRGSRHHILESKRDRENDRDRRRDKRQQEDTYSKDSRLKSRRLRRHRDKEKHRRHDYDDYRGTSRRGKESHRHKRRRSYSRSISRSRSRSPRSHKHYKPSRRHHPDHQNRTPPPKTQHRASSLVAVFDSDPLEEIMGPLPPPSEPAIRSRGRGAHKANSMAMDARFSTTYDPSTDIHAESDLEDDWGEALERVKDRQRWRQGGAERLRQAGFSDEQIKKWEKGDEKSEEDVVWTAKGVAREWDRGKVVDDEGEVDLKADWGRLK</sequence>
<proteinExistence type="predicted"/>
<feature type="compositionally biased region" description="Basic residues" evidence="1">
    <location>
        <begin position="196"/>
        <end position="238"/>
    </location>
</feature>
<dbReference type="AlphaFoldDB" id="A0A9P4TR64"/>
<dbReference type="PANTHER" id="PTHR40132:SF1">
    <property type="entry name" value="PRE-MRNA-SPLICING FACTOR 38B"/>
    <property type="match status" value="1"/>
</dbReference>
<evidence type="ECO:0000256" key="1">
    <source>
        <dbReference type="SAM" id="MobiDB-lite"/>
    </source>
</evidence>
<evidence type="ECO:0000313" key="2">
    <source>
        <dbReference type="EMBL" id="KAF2271206.1"/>
    </source>
</evidence>
<reference evidence="3" key="1">
    <citation type="journal article" date="2020" name="Stud. Mycol.">
        <title>101 Dothideomycetes genomes: A test case for predicting lifestyles and emergence of pathogens.</title>
        <authorList>
            <person name="Haridas S."/>
            <person name="Albert R."/>
            <person name="Binder M."/>
            <person name="Bloem J."/>
            <person name="LaButti K."/>
            <person name="Salamov A."/>
            <person name="Andreopoulos B."/>
            <person name="Baker S."/>
            <person name="Barry K."/>
            <person name="Bills G."/>
            <person name="Bluhm B."/>
            <person name="Cannon C."/>
            <person name="Castanera R."/>
            <person name="Culley D."/>
            <person name="Daum C."/>
            <person name="Ezra D."/>
            <person name="Gonzalez J."/>
            <person name="Henrissat B."/>
            <person name="Kuo A."/>
            <person name="Liang C."/>
            <person name="Lipzen A."/>
            <person name="Lutzoni F."/>
            <person name="Magnuson J."/>
            <person name="Mondo S."/>
            <person name="Nolan M."/>
            <person name="Ohm R."/>
            <person name="Pangilinan J."/>
            <person name="Park H.-J."/>
            <person name="Ramirez L."/>
            <person name="Alfaro M."/>
            <person name="Sun H."/>
            <person name="Tritt A."/>
            <person name="Yoshinaga Y."/>
            <person name="Zwiers L.-H."/>
            <person name="Turgeon B."/>
            <person name="Goodwin S."/>
            <person name="Spatafora J."/>
            <person name="Crous P."/>
            <person name="Grigoriev I."/>
        </authorList>
    </citation>
    <scope>NUCLEOTIDE SEQUENCE [LARGE SCALE GENOMIC DNA]</scope>
    <source>
        <strain evidence="3">CBS 304.66</strain>
    </source>
</reference>
<evidence type="ECO:0008006" key="4">
    <source>
        <dbReference type="Google" id="ProtNLM"/>
    </source>
</evidence>
<gene>
    <name evidence="2" type="ORF">CC78DRAFT_557192</name>
</gene>
<dbReference type="PANTHER" id="PTHR40132">
    <property type="entry name" value="PRE-MRNA-SPLICING FACTOR 38B"/>
    <property type="match status" value="1"/>
</dbReference>
<feature type="compositionally biased region" description="Basic residues" evidence="1">
    <location>
        <begin position="172"/>
        <end position="187"/>
    </location>
</feature>
<protein>
    <recommendedName>
        <fullName evidence="4">Pre-mRNA-splicing factor 38B</fullName>
    </recommendedName>
</protein>